<dbReference type="PANTHER" id="PTHR41244">
    <property type="entry name" value="RHAMNAN SYNTHESIS F"/>
    <property type="match status" value="1"/>
</dbReference>
<dbReference type="Pfam" id="PF14307">
    <property type="entry name" value="Glyco_tran_WbsX"/>
    <property type="match status" value="1"/>
</dbReference>
<sequence>MKKDSKIDHVLAFYLPQFHPIKENNEWWGEGFTEWSNVAKSKKRFNGHRQPQLPADLGFYDLRLADTREQQAKMAKEYGITGFCYYHYWFNGTQLLERPLKEVLESKTPDFPFCICWANENWTRAWDGMDKQVLIQQDYTEDDSLEHFESLLPYFKDERYIKIDNKPLFLIYRYDHIEHVTSYFGKWREEAKKQGFDDLFICAVKNGFVTAEPKEIVSKGFDAVLDFQPNRKDFPTNVSGKQKVIQLAQKVLPSDLYQWLKVNGSAVNQISYKGIVDNIVSKKWYDDCQVFPCVFPNWDNSPRRKTPTVIQNNNPKDYTRWLKFAIDSTSNYLPGQRIVFINAWNEWAEGCHLEPDVEMGHTFLKATKEALASS</sequence>
<dbReference type="CDD" id="cd11579">
    <property type="entry name" value="Glyco_tran_WbsX"/>
    <property type="match status" value="1"/>
</dbReference>
<evidence type="ECO:0000313" key="1">
    <source>
        <dbReference type="EMBL" id="BAT23599.1"/>
    </source>
</evidence>
<dbReference type="Gene3D" id="3.20.20.80">
    <property type="entry name" value="Glycosidases"/>
    <property type="match status" value="1"/>
</dbReference>
<dbReference type="PANTHER" id="PTHR41244:SF1">
    <property type="entry name" value="GLYCOSYLTRANSFERASE"/>
    <property type="match status" value="1"/>
</dbReference>
<protein>
    <submittedName>
        <fullName evidence="1">Polysaccharide biosynthesis protein</fullName>
    </submittedName>
</protein>
<organism evidence="1">
    <name type="scientific">Klebsiella sp. 6837</name>
    <dbReference type="NCBI Taxonomy" id="1497809"/>
    <lineage>
        <taxon>Bacteria</taxon>
        <taxon>Pseudomonadati</taxon>
        <taxon>Pseudomonadota</taxon>
        <taxon>Gammaproteobacteria</taxon>
        <taxon>Enterobacterales</taxon>
        <taxon>Enterobacteriaceae</taxon>
        <taxon>Klebsiella/Raoultella group</taxon>
        <taxon>Klebsiella</taxon>
    </lineage>
</organism>
<reference evidence="1" key="2">
    <citation type="journal article" date="2015" name="Sci. Rep.">
        <title>Genetic analysis of capsular polysaccharide synthesis gene clusters in 79 capsular types of Klebsiella spp.</title>
        <authorList>
            <person name="Pan Y.J."/>
            <person name="Lin T.L."/>
            <person name="Chen C.T."/>
            <person name="Chen Y.Y."/>
            <person name="Hsieh P.F."/>
            <person name="Hsu C.R."/>
            <person name="Wu M.C."/>
            <person name="Wang J.T."/>
        </authorList>
    </citation>
    <scope>NUCLEOTIDE SEQUENCE</scope>
    <source>
        <strain evidence="1">6837</strain>
    </source>
</reference>
<accession>A0A0P0YR62</accession>
<name>A0A0P0YR62_9ENTR</name>
<proteinExistence type="predicted"/>
<dbReference type="InterPro" id="IPR032719">
    <property type="entry name" value="WbsX"/>
</dbReference>
<gene>
    <name evidence="1" type="primary">wctL</name>
</gene>
<dbReference type="EMBL" id="AB924570">
    <property type="protein sequence ID" value="BAT23599.1"/>
    <property type="molecule type" value="Genomic_DNA"/>
</dbReference>
<reference evidence="1" key="1">
    <citation type="submission" date="2014-04" db="EMBL/GenBank/DDBJ databases">
        <authorList>
            <person name="Harrison E."/>
        </authorList>
    </citation>
    <scope>NUCLEOTIDE SEQUENCE</scope>
    <source>
        <strain evidence="1">6837</strain>
    </source>
</reference>
<dbReference type="AlphaFoldDB" id="A0A0P0YR62"/>